<dbReference type="InterPro" id="IPR050834">
    <property type="entry name" value="Glycosyltransf_2"/>
</dbReference>
<dbReference type="InterPro" id="IPR029044">
    <property type="entry name" value="Nucleotide-diphossugar_trans"/>
</dbReference>
<dbReference type="Pfam" id="PF00535">
    <property type="entry name" value="Glycos_transf_2"/>
    <property type="match status" value="1"/>
</dbReference>
<dbReference type="Proteomes" id="UP000541636">
    <property type="component" value="Unassembled WGS sequence"/>
</dbReference>
<organism evidence="2 3">
    <name type="scientific">Oleiagrimonas citrea</name>
    <dbReference type="NCBI Taxonomy" id="1665687"/>
    <lineage>
        <taxon>Bacteria</taxon>
        <taxon>Pseudomonadati</taxon>
        <taxon>Pseudomonadota</taxon>
        <taxon>Gammaproteobacteria</taxon>
        <taxon>Lysobacterales</taxon>
        <taxon>Rhodanobacteraceae</taxon>
        <taxon>Oleiagrimonas</taxon>
    </lineage>
</organism>
<dbReference type="PANTHER" id="PTHR43685">
    <property type="entry name" value="GLYCOSYLTRANSFERASE"/>
    <property type="match status" value="1"/>
</dbReference>
<dbReference type="SUPFAM" id="SSF53448">
    <property type="entry name" value="Nucleotide-diphospho-sugar transferases"/>
    <property type="match status" value="1"/>
</dbReference>
<protein>
    <submittedName>
        <fullName evidence="2">Glycosyltransferase family 2 protein</fullName>
    </submittedName>
</protein>
<dbReference type="InterPro" id="IPR001173">
    <property type="entry name" value="Glyco_trans_2-like"/>
</dbReference>
<dbReference type="Gene3D" id="3.90.550.10">
    <property type="entry name" value="Spore Coat Polysaccharide Biosynthesis Protein SpsA, Chain A"/>
    <property type="match status" value="1"/>
</dbReference>
<keyword evidence="2" id="KW-0808">Transferase</keyword>
<name>A0A846ZQ20_9GAMM</name>
<dbReference type="PANTHER" id="PTHR43685:SF11">
    <property type="entry name" value="GLYCOSYLTRANSFERASE TAGX-RELATED"/>
    <property type="match status" value="1"/>
</dbReference>
<gene>
    <name evidence="2" type="ORF">HF690_11935</name>
</gene>
<sequence length="318" mass="37050">MPIRDISVCIITCNQERYIRHCLDSVLAQNRTRLLEILVADDHSDDRTGDILREYTERYPEWIRGIHNPRRLGASENLKRLWGMARGAYLAHLDGDDFWLPGKLELQADFMDRHPECSAIYTNARTVLPNDENQGLFNDARAGMYDLAALFRRGNFLNTSSMLLRRPLAQPVIDTKKPFIDFHIHLLLAQQGLLAQLDRVLVGYRVHAEGAMTRTSGDLVRELYWEAMLNVPPERLSRSDKAHGMADFLCRIFMTSRRMKRWELFRAWLPRIRRASPCSGLTTAALTLFALIRRIMSEGWDRIRRRFGCKVEHVLFRR</sequence>
<dbReference type="RefSeq" id="WP_168609592.1">
    <property type="nucleotide sequence ID" value="NZ_JAAZQD010000004.1"/>
</dbReference>
<keyword evidence="3" id="KW-1185">Reference proteome</keyword>
<evidence type="ECO:0000259" key="1">
    <source>
        <dbReference type="Pfam" id="PF00535"/>
    </source>
</evidence>
<dbReference type="AlphaFoldDB" id="A0A846ZQ20"/>
<dbReference type="GO" id="GO:0016740">
    <property type="term" value="F:transferase activity"/>
    <property type="evidence" value="ECO:0007669"/>
    <property type="project" value="UniProtKB-KW"/>
</dbReference>
<feature type="domain" description="Glycosyltransferase 2-like" evidence="1">
    <location>
        <begin position="7"/>
        <end position="123"/>
    </location>
</feature>
<dbReference type="EMBL" id="JAAZQD010000004">
    <property type="protein sequence ID" value="NKZ39660.1"/>
    <property type="molecule type" value="Genomic_DNA"/>
</dbReference>
<comment type="caution">
    <text evidence="2">The sequence shown here is derived from an EMBL/GenBank/DDBJ whole genome shotgun (WGS) entry which is preliminary data.</text>
</comment>
<reference evidence="2 3" key="1">
    <citation type="journal article" date="2017" name="Int. J. Syst. Evol. Microbiol.">
        <title>Oleiagrimonas citrea sp. nov., a marine bacterium isolated from tidal flat sediment and emended description of the genus Oleiagrimonas Fang et al. 2015 and Oleiagrimonas soli.</title>
        <authorList>
            <person name="Yang S.H."/>
            <person name="Seo H.S."/>
            <person name="Seong C.N."/>
            <person name="Kwon K.K."/>
        </authorList>
    </citation>
    <scope>NUCLEOTIDE SEQUENCE [LARGE SCALE GENOMIC DNA]</scope>
    <source>
        <strain evidence="2 3">MEBiC09124</strain>
    </source>
</reference>
<evidence type="ECO:0000313" key="3">
    <source>
        <dbReference type="Proteomes" id="UP000541636"/>
    </source>
</evidence>
<accession>A0A846ZQ20</accession>
<dbReference type="CDD" id="cd00761">
    <property type="entry name" value="Glyco_tranf_GTA_type"/>
    <property type="match status" value="1"/>
</dbReference>
<evidence type="ECO:0000313" key="2">
    <source>
        <dbReference type="EMBL" id="NKZ39660.1"/>
    </source>
</evidence>
<proteinExistence type="predicted"/>